<reference evidence="9 10" key="1">
    <citation type="submission" date="2018-04" db="EMBL/GenBank/DDBJ databases">
        <title>Methylobacterium sp. PR1016A genome.</title>
        <authorList>
            <person name="Park W."/>
        </authorList>
    </citation>
    <scope>NUCLEOTIDE SEQUENCE [LARGE SCALE GENOMIC DNA]</scope>
    <source>
        <strain evidence="9 10">PR1016A</strain>
    </source>
</reference>
<keyword evidence="10" id="KW-1185">Reference proteome</keyword>
<dbReference type="EMBL" id="CP028844">
    <property type="protein sequence ID" value="AWB25665.1"/>
    <property type="molecule type" value="Genomic_DNA"/>
</dbReference>
<feature type="domain" description="HpcH/HpaI aldolase/citrate lyase" evidence="8">
    <location>
        <begin position="54"/>
        <end position="271"/>
    </location>
</feature>
<dbReference type="InterPro" id="IPR011206">
    <property type="entry name" value="Citrate_lyase_beta/mcl1/mcl2"/>
</dbReference>
<evidence type="ECO:0000313" key="10">
    <source>
        <dbReference type="Proteomes" id="UP000244755"/>
    </source>
</evidence>
<evidence type="ECO:0000256" key="1">
    <source>
        <dbReference type="ARBA" id="ARBA00001946"/>
    </source>
</evidence>
<feature type="binding site" evidence="6">
    <location>
        <position position="204"/>
    </location>
    <ligand>
        <name>Mg(2+)</name>
        <dbReference type="ChEBI" id="CHEBI:18420"/>
    </ligand>
</feature>
<dbReference type="GO" id="GO:0000287">
    <property type="term" value="F:magnesium ion binding"/>
    <property type="evidence" value="ECO:0007669"/>
    <property type="project" value="TreeGrafter"/>
</dbReference>
<feature type="binding site" evidence="5">
    <location>
        <position position="115"/>
    </location>
    <ligand>
        <name>substrate</name>
    </ligand>
</feature>
<dbReference type="Pfam" id="PF03328">
    <property type="entry name" value="HpcH_HpaI"/>
    <property type="match status" value="1"/>
</dbReference>
<dbReference type="InterPro" id="IPR005000">
    <property type="entry name" value="Aldolase/citrate-lyase_domain"/>
</dbReference>
<keyword evidence="4 6" id="KW-0460">Magnesium</keyword>
<organism evidence="9 10">
    <name type="scientific">Methylobacterium currus</name>
    <dbReference type="NCBI Taxonomy" id="2051553"/>
    <lineage>
        <taxon>Bacteria</taxon>
        <taxon>Pseudomonadati</taxon>
        <taxon>Pseudomonadota</taxon>
        <taxon>Alphaproteobacteria</taxon>
        <taxon>Hyphomicrobiales</taxon>
        <taxon>Methylobacteriaceae</taxon>
        <taxon>Methylobacterium</taxon>
    </lineage>
</organism>
<evidence type="ECO:0000256" key="2">
    <source>
        <dbReference type="ARBA" id="ARBA00005568"/>
    </source>
</evidence>
<name>A0A2R4WVV8_9HYPH</name>
<evidence type="ECO:0000313" key="9">
    <source>
        <dbReference type="EMBL" id="AWB25665.1"/>
    </source>
</evidence>
<dbReference type="Proteomes" id="UP000244755">
    <property type="component" value="Chromosome 2"/>
</dbReference>
<feature type="compositionally biased region" description="Basic residues" evidence="7">
    <location>
        <begin position="1"/>
        <end position="11"/>
    </location>
</feature>
<comment type="similarity">
    <text evidence="2">Belongs to the HpcH/HpaI aldolase family.</text>
</comment>
<dbReference type="GO" id="GO:0016829">
    <property type="term" value="F:lyase activity"/>
    <property type="evidence" value="ECO:0007669"/>
    <property type="project" value="UniProtKB-KW"/>
</dbReference>
<accession>A0A2R4WVV8</accession>
<dbReference type="PANTHER" id="PTHR32308:SF10">
    <property type="entry name" value="CITRATE LYASE SUBUNIT BETA"/>
    <property type="match status" value="1"/>
</dbReference>
<protein>
    <submittedName>
        <fullName evidence="9">CoA ester lyase</fullName>
    </submittedName>
</protein>
<dbReference type="InterPro" id="IPR015813">
    <property type="entry name" value="Pyrv/PenolPyrv_kinase-like_dom"/>
</dbReference>
<dbReference type="Gene3D" id="3.20.20.60">
    <property type="entry name" value="Phosphoenolpyruvate-binding domains"/>
    <property type="match status" value="1"/>
</dbReference>
<evidence type="ECO:0000256" key="3">
    <source>
        <dbReference type="ARBA" id="ARBA00022723"/>
    </source>
</evidence>
<dbReference type="InterPro" id="IPR040442">
    <property type="entry name" value="Pyrv_kinase-like_dom_sf"/>
</dbReference>
<feature type="binding site" evidence="5">
    <location>
        <position position="177"/>
    </location>
    <ligand>
        <name>substrate</name>
    </ligand>
</feature>
<feature type="region of interest" description="Disordered" evidence="7">
    <location>
        <begin position="1"/>
        <end position="38"/>
    </location>
</feature>
<evidence type="ECO:0000256" key="6">
    <source>
        <dbReference type="PIRSR" id="PIRSR015582-2"/>
    </source>
</evidence>
<proteinExistence type="inferred from homology"/>
<dbReference type="OrthoDB" id="9800547at2"/>
<dbReference type="KEGG" id="mee:DA075_32980"/>
<keyword evidence="3 6" id="KW-0479">Metal-binding</keyword>
<gene>
    <name evidence="9" type="ORF">DA075_32980</name>
</gene>
<feature type="binding site" evidence="6">
    <location>
        <position position="177"/>
    </location>
    <ligand>
        <name>Mg(2+)</name>
        <dbReference type="ChEBI" id="CHEBI:18420"/>
    </ligand>
</feature>
<comment type="cofactor">
    <cofactor evidence="1">
        <name>Mg(2+)</name>
        <dbReference type="ChEBI" id="CHEBI:18420"/>
    </cofactor>
</comment>
<evidence type="ECO:0000259" key="8">
    <source>
        <dbReference type="Pfam" id="PF03328"/>
    </source>
</evidence>
<evidence type="ECO:0000256" key="5">
    <source>
        <dbReference type="PIRSR" id="PIRSR015582-1"/>
    </source>
</evidence>
<dbReference type="PIRSF" id="PIRSF015582">
    <property type="entry name" value="Cit_lyase_B"/>
    <property type="match status" value="1"/>
</dbReference>
<evidence type="ECO:0000256" key="7">
    <source>
        <dbReference type="SAM" id="MobiDB-lite"/>
    </source>
</evidence>
<sequence>MLLRIRGRPACRGRSCPDADRSPGSVNPFRDRPSPGRPAMERLADMQRPIAARRTWIFAAGADEAALRRAAEARPDVLIQDLEDFTPPQLKLQARLLCRPTADLCRAAGVIPALRINPLEHVGHDDLAAAMQAGIGVILLAKTAGPEQVAALDRAITRHERDLGRAVGATEIVPNVETAAALVRITSLAEASSRVTAMLMASEDMAADLGVGRTAGSEELAYARSRFLFECVAAGVLAIDCPYTFSRREDIDRDLAFAVARGFKAKALVDPAQVAHVNDRLTPSEAQMKAARRLISVFEQARAEGRTPAELDGHRIEVPSYKAALRLLERAAVLGVAPPASEP</sequence>
<dbReference type="SUPFAM" id="SSF51621">
    <property type="entry name" value="Phosphoenolpyruvate/pyruvate domain"/>
    <property type="match status" value="1"/>
</dbReference>
<feature type="compositionally biased region" description="Basic and acidic residues" evidence="7">
    <location>
        <begin position="29"/>
        <end position="38"/>
    </location>
</feature>
<dbReference type="PANTHER" id="PTHR32308">
    <property type="entry name" value="LYASE BETA SUBUNIT, PUTATIVE (AFU_ORTHOLOGUE AFUA_4G13030)-RELATED"/>
    <property type="match status" value="1"/>
</dbReference>
<dbReference type="AlphaFoldDB" id="A0A2R4WVV8"/>
<evidence type="ECO:0000256" key="4">
    <source>
        <dbReference type="ARBA" id="ARBA00022842"/>
    </source>
</evidence>
<dbReference type="GO" id="GO:0006107">
    <property type="term" value="P:oxaloacetate metabolic process"/>
    <property type="evidence" value="ECO:0007669"/>
    <property type="project" value="TreeGrafter"/>
</dbReference>
<keyword evidence="9" id="KW-0456">Lyase</keyword>